<sequence>MQRPLYWHQGLFLQPQHFQLQDRFTGSLLEPLHRKLIPHFWGVGSMAVKSAALGNRSIGLTSGEFLFPDQTFAVIPDNAVLAPRSFENAWEDGGKPFKVYLGLKKHSLSGENVTVVQDLKQTAEVTTRFAATEDSEDIRDQHGSGPSAQVRHLQYVLKFFWETEIDQLGDYELIPLVLLERQGDAVVPSEKFIPPALSLSAVPVLEGLIKEVRDQISARGRQLEAYKRDRGIHSAEFGSRDMVFLLALRSLNRYVSMLVHLAEAGQVHPWTAYGVLRQLIGEMTTFSESISATGTLDDGTVLIPSYNHQDLWRCFSAAQSLITRLLDEITAGPEYMLNLLFDGTYYAADLPPAIFEGRNRFFLALETESDPQAVLASVEQIAKLSSREYLPILIARSLPGIQLTYLQAPPQELPRRSNTLYFQIDHHGDAWAQVQNGNNLALYWDAAPEDLKAELMAVGRT</sequence>
<dbReference type="Proteomes" id="UP000427769">
    <property type="component" value="Chromosome"/>
</dbReference>
<dbReference type="NCBIfam" id="TIGR03353">
    <property type="entry name" value="VI_chp_4"/>
    <property type="match status" value="1"/>
</dbReference>
<dbReference type="PANTHER" id="PTHR35566">
    <property type="entry name" value="BLR3599 PROTEIN"/>
    <property type="match status" value="1"/>
</dbReference>
<accession>A0A5K7YVE7</accession>
<evidence type="ECO:0000313" key="2">
    <source>
        <dbReference type="Proteomes" id="UP000427769"/>
    </source>
</evidence>
<name>A0A5K7YVE7_9BACT</name>
<dbReference type="InterPro" id="IPR010263">
    <property type="entry name" value="T6SS_TssK"/>
</dbReference>
<proteinExistence type="predicted"/>
<organism evidence="1 2">
    <name type="scientific">Desulfosarcina widdelii</name>
    <dbReference type="NCBI Taxonomy" id="947919"/>
    <lineage>
        <taxon>Bacteria</taxon>
        <taxon>Pseudomonadati</taxon>
        <taxon>Thermodesulfobacteriota</taxon>
        <taxon>Desulfobacteria</taxon>
        <taxon>Desulfobacterales</taxon>
        <taxon>Desulfosarcinaceae</taxon>
        <taxon>Desulfosarcina</taxon>
    </lineage>
</organism>
<reference evidence="1 2" key="1">
    <citation type="submission" date="2019-11" db="EMBL/GenBank/DDBJ databases">
        <title>Comparative genomics of hydrocarbon-degrading Desulfosarcina strains.</title>
        <authorList>
            <person name="Watanabe M."/>
            <person name="Kojima H."/>
            <person name="Fukui M."/>
        </authorList>
    </citation>
    <scope>NUCLEOTIDE SEQUENCE [LARGE SCALE GENOMIC DNA]</scope>
    <source>
        <strain evidence="1 2">PP31</strain>
    </source>
</reference>
<dbReference type="RefSeq" id="WP_155302405.1">
    <property type="nucleotide sequence ID" value="NZ_AP021875.1"/>
</dbReference>
<protein>
    <submittedName>
        <fullName evidence="1">Type VI secretion protein</fullName>
    </submittedName>
</protein>
<dbReference type="AlphaFoldDB" id="A0A5K7YVE7"/>
<evidence type="ECO:0000313" key="1">
    <source>
        <dbReference type="EMBL" id="BBO73286.1"/>
    </source>
</evidence>
<gene>
    <name evidence="1" type="primary">tssK</name>
    <name evidence="1" type="ORF">DSCW_07030</name>
</gene>
<dbReference type="Pfam" id="PF05936">
    <property type="entry name" value="T6SS_VasE"/>
    <property type="match status" value="1"/>
</dbReference>
<dbReference type="OrthoDB" id="9775333at2"/>
<dbReference type="PANTHER" id="PTHR35566:SF1">
    <property type="entry name" value="TYPE VI SECRETION SYSTEM BASEPLATE COMPONENT TSSK1"/>
    <property type="match status" value="1"/>
</dbReference>
<dbReference type="KEGG" id="dwd:DSCW_07030"/>
<keyword evidence="2" id="KW-1185">Reference proteome</keyword>
<dbReference type="EMBL" id="AP021875">
    <property type="protein sequence ID" value="BBO73286.1"/>
    <property type="molecule type" value="Genomic_DNA"/>
</dbReference>